<keyword evidence="16" id="KW-1185">Reference proteome</keyword>
<dbReference type="InterPro" id="IPR015359">
    <property type="entry name" value="PLC_EF-hand-like"/>
</dbReference>
<evidence type="ECO:0000256" key="6">
    <source>
        <dbReference type="ARBA" id="ARBA00022801"/>
    </source>
</evidence>
<dbReference type="SMART" id="SM00148">
    <property type="entry name" value="PLCXc"/>
    <property type="match status" value="1"/>
</dbReference>
<sequence>MGSYRVCMCFTRKFMTAEVRLPADVREAFGRYAEGGARMTAEQLRRFLVEVQGESTASVAEAEKIVKEVLLRRRHRVGKFIRNSLTLDDFFYFLFSIDLNPPVNSQVHQDMAAPLADYFIYSCHNSYLTGNQLSSNCSDIPIQKALQQGVRVIELDLWPNSTKDNIHVLHGIRCLESIKEHAFSASPYPVILTLEDHLTPLLQEKAAQMITQTFGEMLWYPESECVKEFPSPEDLKYKVIVSTKPPKEYLEAEGSAAKGSSSEKEKDSDEGDDHKSSQQDDERKIDSEGNEQNQLVYEDEMQHTKSVAYKRLIAIPSVPRRKKMEESLKVDPDNVGRLSLSEQAVEKAANSHGTDLVRFTQKNILRIFPKTTRFDSSNYNPLPGWRHGAQMVAFNMQGYGGPLWLMQGMFRANGGCGYVRKPDFLMHLSPDGQVFHPKLKLPVKMSLKVKVYMGDGWNLDFKRTHFDLYSPLDFYTKVGIAGVAADETMKNTRTKKDEWAPVWEEEFTFPLTVPELALLRVEVYEHDAAESDDFAGQTCLAVSELRQGIHAVPLYDFVGDKYDSVKLLMRFLFV</sequence>
<keyword evidence="8 11" id="KW-0443">Lipid metabolism</keyword>
<dbReference type="Proteomes" id="UP001279734">
    <property type="component" value="Unassembled WGS sequence"/>
</dbReference>
<evidence type="ECO:0000256" key="11">
    <source>
        <dbReference type="RuleBase" id="RU361133"/>
    </source>
</evidence>
<keyword evidence="9" id="KW-0472">Membrane</keyword>
<comment type="cofactor">
    <cofactor evidence="2">
        <name>Ca(2+)</name>
        <dbReference type="ChEBI" id="CHEBI:29108"/>
    </cofactor>
</comment>
<dbReference type="GO" id="GO:0051209">
    <property type="term" value="P:release of sequestered calcium ion into cytosol"/>
    <property type="evidence" value="ECO:0007669"/>
    <property type="project" value="TreeGrafter"/>
</dbReference>
<dbReference type="InterPro" id="IPR000008">
    <property type="entry name" value="C2_dom"/>
</dbReference>
<evidence type="ECO:0000256" key="9">
    <source>
        <dbReference type="ARBA" id="ARBA00023136"/>
    </source>
</evidence>
<dbReference type="CDD" id="cd00275">
    <property type="entry name" value="C2_PLC_like"/>
    <property type="match status" value="1"/>
</dbReference>
<dbReference type="Pfam" id="PF00388">
    <property type="entry name" value="PI-PLC-X"/>
    <property type="match status" value="1"/>
</dbReference>
<dbReference type="InterPro" id="IPR001711">
    <property type="entry name" value="PLipase_C_Pinositol-sp_Y"/>
</dbReference>
<evidence type="ECO:0000256" key="4">
    <source>
        <dbReference type="ARBA" id="ARBA00012368"/>
    </source>
</evidence>
<dbReference type="FunFam" id="2.60.40.150:FF:000060">
    <property type="entry name" value="Phosphoinositide phospholipase C"/>
    <property type="match status" value="1"/>
</dbReference>
<keyword evidence="5" id="KW-1003">Cell membrane</keyword>
<organism evidence="15 16">
    <name type="scientific">Nepenthes gracilis</name>
    <name type="common">Slender pitcher plant</name>
    <dbReference type="NCBI Taxonomy" id="150966"/>
    <lineage>
        <taxon>Eukaryota</taxon>
        <taxon>Viridiplantae</taxon>
        <taxon>Streptophyta</taxon>
        <taxon>Embryophyta</taxon>
        <taxon>Tracheophyta</taxon>
        <taxon>Spermatophyta</taxon>
        <taxon>Magnoliopsida</taxon>
        <taxon>eudicotyledons</taxon>
        <taxon>Gunneridae</taxon>
        <taxon>Pentapetalae</taxon>
        <taxon>Caryophyllales</taxon>
        <taxon>Nepenthaceae</taxon>
        <taxon>Nepenthes</taxon>
    </lineage>
</organism>
<dbReference type="EC" id="3.1.4.11" evidence="4 11"/>
<dbReference type="PANTHER" id="PTHR10336">
    <property type="entry name" value="PHOSPHOINOSITIDE-SPECIFIC PHOSPHOLIPASE C FAMILY PROTEIN"/>
    <property type="match status" value="1"/>
</dbReference>
<dbReference type="PROSITE" id="PS50007">
    <property type="entry name" value="PIPLC_X_DOMAIN"/>
    <property type="match status" value="1"/>
</dbReference>
<evidence type="ECO:0000256" key="1">
    <source>
        <dbReference type="ARBA" id="ARBA00001195"/>
    </source>
</evidence>
<evidence type="ECO:0000259" key="14">
    <source>
        <dbReference type="PROSITE" id="PS50008"/>
    </source>
</evidence>
<comment type="subcellular location">
    <subcellularLocation>
        <location evidence="3">Cell membrane</location>
        <topology evidence="3">Peripheral membrane protein</topology>
    </subcellularLocation>
</comment>
<dbReference type="GO" id="GO:0016042">
    <property type="term" value="P:lipid catabolic process"/>
    <property type="evidence" value="ECO:0007669"/>
    <property type="project" value="UniProtKB-KW"/>
</dbReference>
<dbReference type="SUPFAM" id="SSF51695">
    <property type="entry name" value="PLC-like phosphodiesterases"/>
    <property type="match status" value="1"/>
</dbReference>
<dbReference type="PANTHER" id="PTHR10336:SF204">
    <property type="entry name" value="PHOSPHOINOSITIDE PHOSPHOLIPASE C 4-RELATED"/>
    <property type="match status" value="1"/>
</dbReference>
<feature type="domain" description="PI-PLC Y-box" evidence="14">
    <location>
        <begin position="339"/>
        <end position="425"/>
    </location>
</feature>
<dbReference type="GO" id="GO:0048015">
    <property type="term" value="P:phosphatidylinositol-mediated signaling"/>
    <property type="evidence" value="ECO:0007669"/>
    <property type="project" value="TreeGrafter"/>
</dbReference>
<keyword evidence="10" id="KW-0807">Transducer</keyword>
<dbReference type="FunFam" id="1.10.238.10:FF:000254">
    <property type="entry name" value="Phosphoinositide phospholipase C"/>
    <property type="match status" value="1"/>
</dbReference>
<comment type="catalytic activity">
    <reaction evidence="1 11">
        <text>a 1,2-diacyl-sn-glycero-3-phospho-(1D-myo-inositol-4,5-bisphosphate) + H2O = 1D-myo-inositol 1,4,5-trisphosphate + a 1,2-diacyl-sn-glycerol + H(+)</text>
        <dbReference type="Rhea" id="RHEA:33179"/>
        <dbReference type="ChEBI" id="CHEBI:15377"/>
        <dbReference type="ChEBI" id="CHEBI:15378"/>
        <dbReference type="ChEBI" id="CHEBI:17815"/>
        <dbReference type="ChEBI" id="CHEBI:58456"/>
        <dbReference type="ChEBI" id="CHEBI:203600"/>
        <dbReference type="EC" id="3.1.4.11"/>
    </reaction>
</comment>
<dbReference type="EMBL" id="BSYO01000012">
    <property type="protein sequence ID" value="GMH12714.1"/>
    <property type="molecule type" value="Genomic_DNA"/>
</dbReference>
<evidence type="ECO:0000313" key="15">
    <source>
        <dbReference type="EMBL" id="GMH12714.1"/>
    </source>
</evidence>
<gene>
    <name evidence="15" type="ORF">Nepgr_014555</name>
</gene>
<comment type="caution">
    <text evidence="15">The sequence shown here is derived from an EMBL/GenBank/DDBJ whole genome shotgun (WGS) entry which is preliminary data.</text>
</comment>
<dbReference type="PROSITE" id="PS50004">
    <property type="entry name" value="C2"/>
    <property type="match status" value="1"/>
</dbReference>
<evidence type="ECO:0000256" key="7">
    <source>
        <dbReference type="ARBA" id="ARBA00022963"/>
    </source>
</evidence>
<dbReference type="AlphaFoldDB" id="A0AAD3SL15"/>
<evidence type="ECO:0000256" key="3">
    <source>
        <dbReference type="ARBA" id="ARBA00004202"/>
    </source>
</evidence>
<dbReference type="GO" id="GO:0004435">
    <property type="term" value="F:phosphatidylinositol-4,5-bisphosphate phospholipase C activity"/>
    <property type="evidence" value="ECO:0007669"/>
    <property type="project" value="UniProtKB-EC"/>
</dbReference>
<dbReference type="Pfam" id="PF00168">
    <property type="entry name" value="C2"/>
    <property type="match status" value="1"/>
</dbReference>
<evidence type="ECO:0000256" key="12">
    <source>
        <dbReference type="SAM" id="MobiDB-lite"/>
    </source>
</evidence>
<dbReference type="SMART" id="SM00239">
    <property type="entry name" value="C2"/>
    <property type="match status" value="1"/>
</dbReference>
<dbReference type="InterPro" id="IPR011992">
    <property type="entry name" value="EF-hand-dom_pair"/>
</dbReference>
<keyword evidence="7 11" id="KW-0442">Lipid degradation</keyword>
<evidence type="ECO:0000256" key="8">
    <source>
        <dbReference type="ARBA" id="ARBA00023098"/>
    </source>
</evidence>
<evidence type="ECO:0000313" key="16">
    <source>
        <dbReference type="Proteomes" id="UP001279734"/>
    </source>
</evidence>
<evidence type="ECO:0000256" key="10">
    <source>
        <dbReference type="ARBA" id="ARBA00023224"/>
    </source>
</evidence>
<keyword evidence="6 11" id="KW-0378">Hydrolase</keyword>
<dbReference type="InterPro" id="IPR001192">
    <property type="entry name" value="PI-PLC_fam"/>
</dbReference>
<dbReference type="Pfam" id="PF00387">
    <property type="entry name" value="PI-PLC-Y"/>
    <property type="match status" value="1"/>
</dbReference>
<dbReference type="InterPro" id="IPR000909">
    <property type="entry name" value="PLipase_C_PInositol-sp_X_dom"/>
</dbReference>
<feature type="domain" description="C2" evidence="13">
    <location>
        <begin position="420"/>
        <end position="556"/>
    </location>
</feature>
<dbReference type="Gene3D" id="3.20.20.190">
    <property type="entry name" value="Phosphatidylinositol (PI) phosphodiesterase"/>
    <property type="match status" value="1"/>
</dbReference>
<dbReference type="GO" id="GO:0006950">
    <property type="term" value="P:response to stress"/>
    <property type="evidence" value="ECO:0007669"/>
    <property type="project" value="UniProtKB-ARBA"/>
</dbReference>
<feature type="region of interest" description="Disordered" evidence="12">
    <location>
        <begin position="250"/>
        <end position="296"/>
    </location>
</feature>
<protein>
    <recommendedName>
        <fullName evidence="4 11">Phosphoinositide phospholipase C</fullName>
        <ecNumber evidence="4 11">3.1.4.11</ecNumber>
    </recommendedName>
</protein>
<dbReference type="InterPro" id="IPR017946">
    <property type="entry name" value="PLC-like_Pdiesterase_TIM-brl"/>
</dbReference>
<dbReference type="Pfam" id="PF09279">
    <property type="entry name" value="EF-hand_like"/>
    <property type="match status" value="1"/>
</dbReference>
<reference evidence="15" key="1">
    <citation type="submission" date="2023-05" db="EMBL/GenBank/DDBJ databases">
        <title>Nepenthes gracilis genome sequencing.</title>
        <authorList>
            <person name="Fukushima K."/>
        </authorList>
    </citation>
    <scope>NUCLEOTIDE SEQUENCE</scope>
    <source>
        <strain evidence="15">SING2019-196</strain>
    </source>
</reference>
<name>A0AAD3SL15_NEPGR</name>
<dbReference type="SUPFAM" id="SSF49562">
    <property type="entry name" value="C2 domain (Calcium/lipid-binding domain, CaLB)"/>
    <property type="match status" value="1"/>
</dbReference>
<accession>A0AAD3SL15</accession>
<dbReference type="SMART" id="SM00149">
    <property type="entry name" value="PLCYc"/>
    <property type="match status" value="1"/>
</dbReference>
<dbReference type="SUPFAM" id="SSF47473">
    <property type="entry name" value="EF-hand"/>
    <property type="match status" value="1"/>
</dbReference>
<dbReference type="Gene3D" id="2.60.40.150">
    <property type="entry name" value="C2 domain"/>
    <property type="match status" value="1"/>
</dbReference>
<evidence type="ECO:0000256" key="5">
    <source>
        <dbReference type="ARBA" id="ARBA00022475"/>
    </source>
</evidence>
<evidence type="ECO:0000256" key="2">
    <source>
        <dbReference type="ARBA" id="ARBA00001913"/>
    </source>
</evidence>
<evidence type="ECO:0000259" key="13">
    <source>
        <dbReference type="PROSITE" id="PS50004"/>
    </source>
</evidence>
<feature type="compositionally biased region" description="Basic and acidic residues" evidence="12">
    <location>
        <begin position="261"/>
        <end position="287"/>
    </location>
</feature>
<dbReference type="GO" id="GO:0005886">
    <property type="term" value="C:plasma membrane"/>
    <property type="evidence" value="ECO:0007669"/>
    <property type="project" value="UniProtKB-SubCell"/>
</dbReference>
<dbReference type="InterPro" id="IPR035892">
    <property type="entry name" value="C2_domain_sf"/>
</dbReference>
<dbReference type="Gene3D" id="1.10.238.10">
    <property type="entry name" value="EF-hand"/>
    <property type="match status" value="1"/>
</dbReference>
<dbReference type="PROSITE" id="PS50008">
    <property type="entry name" value="PIPLC_Y_DOMAIN"/>
    <property type="match status" value="1"/>
</dbReference>
<dbReference type="PRINTS" id="PR00390">
    <property type="entry name" value="PHPHLIPASEC"/>
</dbReference>
<proteinExistence type="predicted"/>